<organism evidence="2 3">
    <name type="scientific">Nitrososphaera viennensis EN76</name>
    <dbReference type="NCBI Taxonomy" id="926571"/>
    <lineage>
        <taxon>Archaea</taxon>
        <taxon>Nitrososphaerota</taxon>
        <taxon>Nitrososphaeria</taxon>
        <taxon>Nitrososphaerales</taxon>
        <taxon>Nitrososphaeraceae</taxon>
        <taxon>Nitrososphaera</taxon>
    </lineage>
</organism>
<dbReference type="RefSeq" id="WP_144239757.1">
    <property type="nucleotide sequence ID" value="NZ_CP007536.1"/>
</dbReference>
<evidence type="ECO:0000256" key="1">
    <source>
        <dbReference type="SAM" id="Phobius"/>
    </source>
</evidence>
<keyword evidence="3" id="KW-1185">Reference proteome</keyword>
<keyword evidence="1" id="KW-0812">Transmembrane</keyword>
<dbReference type="KEGG" id="nvn:NVIE_028120"/>
<dbReference type="STRING" id="926571.NVIE_028120"/>
<name>A0A060HVK5_9ARCH</name>
<evidence type="ECO:0000313" key="3">
    <source>
        <dbReference type="Proteomes" id="UP000027093"/>
    </source>
</evidence>
<protein>
    <submittedName>
        <fullName evidence="2">Uncharacterized protein</fullName>
    </submittedName>
</protein>
<proteinExistence type="predicted"/>
<dbReference type="GeneID" id="74948048"/>
<dbReference type="Proteomes" id="UP000027093">
    <property type="component" value="Chromosome"/>
</dbReference>
<keyword evidence="1" id="KW-1133">Transmembrane helix</keyword>
<feature type="transmembrane region" description="Helical" evidence="1">
    <location>
        <begin position="7"/>
        <end position="29"/>
    </location>
</feature>
<evidence type="ECO:0000313" key="2">
    <source>
        <dbReference type="EMBL" id="AIC17087.1"/>
    </source>
</evidence>
<gene>
    <name evidence="2" type="ORF">NVIE_028120</name>
</gene>
<feature type="transmembrane region" description="Helical" evidence="1">
    <location>
        <begin position="230"/>
        <end position="255"/>
    </location>
</feature>
<dbReference type="EMBL" id="CP007536">
    <property type="protein sequence ID" value="AIC17087.1"/>
    <property type="molecule type" value="Genomic_DNA"/>
</dbReference>
<feature type="transmembrane region" description="Helical" evidence="1">
    <location>
        <begin position="174"/>
        <end position="194"/>
    </location>
</feature>
<keyword evidence="1" id="KW-0472">Membrane</keyword>
<feature type="transmembrane region" description="Helical" evidence="1">
    <location>
        <begin position="41"/>
        <end position="60"/>
    </location>
</feature>
<dbReference type="HOGENOM" id="CLU_1021636_0_0_2"/>
<accession>A0A060HVK5</accession>
<feature type="transmembrane region" description="Helical" evidence="1">
    <location>
        <begin position="89"/>
        <end position="109"/>
    </location>
</feature>
<reference evidence="2 3" key="1">
    <citation type="journal article" date="2014" name="Int. J. Syst. Evol. Microbiol.">
        <title>Nitrososphaera viennensis gen. nov., sp. nov., an aerobic and mesophilic, ammonia-oxidizing archaeon from soil and a member of the archaeal phylum Thaumarchaeota.</title>
        <authorList>
            <person name="Stieglmeier M."/>
            <person name="Klingl A."/>
            <person name="Alves R.J."/>
            <person name="Rittmann S.K."/>
            <person name="Melcher M."/>
            <person name="Leisch N."/>
            <person name="Schleper C."/>
        </authorList>
    </citation>
    <scope>NUCLEOTIDE SEQUENCE [LARGE SCALE GENOMIC DNA]</scope>
    <source>
        <strain evidence="2">EN76</strain>
    </source>
</reference>
<dbReference type="OrthoDB" id="11273at2157"/>
<sequence length="278" mass="29369">MNSRMIAAIFIIAGLVAVVYVFSIVPYLFGSARPASVLPVMQILIPALAFPLIAVLVFLVPRRRVAAQAAVPEHKVRDEAEYRHRIRSLWSGTAAGFFAAAILVSLIIGGDALLGLPLGTFYSIIGIAMGGLDVSTAIFFGAVLHLMMGTLIGAVFGYLTAVVGPFNITGMAKGTGVGILAGFIAFSVLFVPLTRFEVEPSLVRILAGIYPPGTSADVLQNKAVDLMSSVLAGSILLHVVYGAILGSITALLLGFPEGEKKEKEDYKTDAPNHRLTKT</sequence>
<feature type="transmembrane region" description="Helical" evidence="1">
    <location>
        <begin position="121"/>
        <end position="144"/>
    </location>
</feature>
<dbReference type="AlphaFoldDB" id="A0A060HVK5"/>